<evidence type="ECO:0000313" key="1">
    <source>
        <dbReference type="EMBL" id="MDA3768169.1"/>
    </source>
</evidence>
<keyword evidence="1" id="KW-0547">Nucleotide-binding</keyword>
<organism evidence="1 2">
    <name type="scientific">Lactobacillus delbrueckii</name>
    <dbReference type="NCBI Taxonomy" id="1584"/>
    <lineage>
        <taxon>Bacteria</taxon>
        <taxon>Bacillati</taxon>
        <taxon>Bacillota</taxon>
        <taxon>Bacilli</taxon>
        <taxon>Lactobacillales</taxon>
        <taxon>Lactobacillaceae</taxon>
        <taxon>Lactobacillus</taxon>
    </lineage>
</organism>
<accession>A0AAW5YYZ7</accession>
<proteinExistence type="predicted"/>
<dbReference type="RefSeq" id="WP_271024673.1">
    <property type="nucleotide sequence ID" value="NZ_JAQIEY010000019.1"/>
</dbReference>
<dbReference type="InterPro" id="IPR027417">
    <property type="entry name" value="P-loop_NTPase"/>
</dbReference>
<comment type="caution">
    <text evidence="1">The sequence shown here is derived from an EMBL/GenBank/DDBJ whole genome shotgun (WGS) entry which is preliminary data.</text>
</comment>
<dbReference type="PANTHER" id="PTHR30121:SF6">
    <property type="entry name" value="SLR6007 PROTEIN"/>
    <property type="match status" value="1"/>
</dbReference>
<keyword evidence="1" id="KW-0067">ATP-binding</keyword>
<dbReference type="AlphaFoldDB" id="A0AAW5YYZ7"/>
<dbReference type="EMBL" id="JAQIEY010000019">
    <property type="protein sequence ID" value="MDA3768169.1"/>
    <property type="molecule type" value="Genomic_DNA"/>
</dbReference>
<sequence>MSFKTKFQELIGASPDEKPIKFKANQPLQKKTQRQLEKRGYDLQFIEHVQPHGGLTFDDDHGIAGDGYFKAITIYKYPSEAEVNWLLRVSNYENTIMSCDIQTANTEQIRRQADMALNELRDRAMNGRHATQMADASEEYRNLMEYMNRLTQGGEVAKMVLIRLYVYDSTIEGLEERVKNIRSDLNGNNYKSAVYLFDQAQQFKAITRSLDEQEKNFLSAKPQQMPALTLGGGVPFSHQELLDPRGIYLGQTSTQGPFFFDQFAKSKTRLSYNMMVLGKMGAGKSTLLKMLEEGAFKRNMYFRGIDKTKEYSYLIKKQGGVVVNLDGSEGMLNPLQVMASAVDPDTQKVDELNSFYQHLSKVTVLFMMINENSLSSTELQEFTSLLRQFYIEIGMLPEDFNNNKDWHITDLAPEEYPTMSDFSRWINKRITKDWLMKENATSARTRTFEKIKISLKNICENYGQLFDGHSTIRDLAREKIVLFDTSTISSMSQNIFQAQLYSALSLIWNHALINGRRQNALLDAKKIRKEDIQYFQVILDECHNIVNAENIFAVDFIKNFEREMRKFNAGIIFATQSPEEMVPDKVESAALSSLKVVFELCQYKVIMAMDPSQLQKMRSLLGDSLTSSDYERIPNLSTGEAIFNTGSKERYNVTIIPNRRQLEDFKGGQ</sequence>
<reference evidence="1" key="1">
    <citation type="submission" date="2023-01" db="EMBL/GenBank/DDBJ databases">
        <title>Sequencing of the bacterial strains from artisanal fermented milk Matsoni.</title>
        <authorList>
            <person name="Rozman V."/>
            <person name="Accetto T."/>
            <person name="Bogovic Matijasic B."/>
        </authorList>
    </citation>
    <scope>NUCLEOTIDE SEQUENCE</scope>
    <source>
        <strain evidence="1">Lbl333</strain>
    </source>
</reference>
<dbReference type="Proteomes" id="UP001210502">
    <property type="component" value="Unassembled WGS sequence"/>
</dbReference>
<dbReference type="GO" id="GO:0005524">
    <property type="term" value="F:ATP binding"/>
    <property type="evidence" value="ECO:0007669"/>
    <property type="project" value="UniProtKB-KW"/>
</dbReference>
<gene>
    <name evidence="1" type="ORF">PF586_06820</name>
</gene>
<name>A0AAW5YYZ7_9LACO</name>
<dbReference type="SUPFAM" id="SSF52540">
    <property type="entry name" value="P-loop containing nucleoside triphosphate hydrolases"/>
    <property type="match status" value="1"/>
</dbReference>
<evidence type="ECO:0000313" key="2">
    <source>
        <dbReference type="Proteomes" id="UP001210502"/>
    </source>
</evidence>
<dbReference type="Gene3D" id="3.40.50.300">
    <property type="entry name" value="P-loop containing nucleotide triphosphate hydrolases"/>
    <property type="match status" value="2"/>
</dbReference>
<dbReference type="PANTHER" id="PTHR30121">
    <property type="entry name" value="UNCHARACTERIZED PROTEIN YJGR-RELATED"/>
    <property type="match status" value="1"/>
</dbReference>
<protein>
    <submittedName>
        <fullName evidence="1">ATP-binding protein</fullName>
    </submittedName>
</protein>
<dbReference type="InterPro" id="IPR051162">
    <property type="entry name" value="T4SS_component"/>
</dbReference>